<dbReference type="RefSeq" id="WP_141990299.1">
    <property type="nucleotide sequence ID" value="NZ_VFRA01000001.1"/>
</dbReference>
<evidence type="ECO:0000313" key="4">
    <source>
        <dbReference type="EMBL" id="TQO19868.1"/>
    </source>
</evidence>
<dbReference type="GO" id="GO:0017168">
    <property type="term" value="F:5-oxoprolinase (ATP-hydrolyzing) activity"/>
    <property type="evidence" value="ECO:0007669"/>
    <property type="project" value="TreeGrafter"/>
</dbReference>
<feature type="domain" description="Hydantoinase/oxoprolinase N-terminal" evidence="2">
    <location>
        <begin position="5"/>
        <end position="176"/>
    </location>
</feature>
<dbReference type="PANTHER" id="PTHR11365">
    <property type="entry name" value="5-OXOPROLINASE RELATED"/>
    <property type="match status" value="1"/>
</dbReference>
<sequence>MEFAVGVDIGGTFTDAVAVGRDGTLLTAKALTTPGTLSEGVLNAVAGLGITAGEIDSFVHGTTAGLNAFLERKGSRLALLTTAGFRDVYELGRANRPAMYDLRYRRPVPLVPRKDIYEITERMNASGEVVTPLDESAVAAIARQLDGEVEAVAVVLLHSYQNSEHEHRIASIFTEVAPSIAVVCSSDIAPEWREYERTSTTAVSAYIAPVVLSYLRTLEQALREGGLRSDLKVMQSNGGVMTVERARERAVQTLFSGPVGGTMAGVAIAKDLGLDRLLCVDMGGTSFDVSLVVESAADIASQTELEGHPLLAPSVVMHTIGAGGGSIGHVVAGALRVGPRSAGAVPGPACYGRGGVEPTVTDANLILGRLPDVALLGGNLALDKDAARTALAHVGDVLGLSVEETALGIIAVADAGMANAIREITVARGIDPRDFGLLAFGGAGPLHAIAIAEELALGTVIVPASPGVLSAWGMVHTDLRHDLVQTFFHQVDRLRPTVLAKAVEVLLERGGAALVADGVDVDRHDLVPGLDVRYLGQEYTLTVTFDVGEDRESVLSKLHERFDLAHLERFGHNNPGEQIEVVALRVVALGISERPADIVTESADDPVVLDRQQVRFREEWQEVIVYDRASIAVGGSVSGPAILLESGCTVLVPTGWTAVPSQHGHLVIERSAK</sequence>
<reference evidence="4 5" key="1">
    <citation type="submission" date="2019-06" db="EMBL/GenBank/DDBJ databases">
        <title>Sequencing the genomes of 1000 actinobacteria strains.</title>
        <authorList>
            <person name="Klenk H.-P."/>
        </authorList>
    </citation>
    <scope>NUCLEOTIDE SEQUENCE [LARGE SCALE GENOMIC DNA]</scope>
    <source>
        <strain evidence="4 5">DSM 21947</strain>
    </source>
</reference>
<dbReference type="OrthoDB" id="9768323at2"/>
<dbReference type="InterPro" id="IPR045079">
    <property type="entry name" value="Oxoprolinase-like"/>
</dbReference>
<proteinExistence type="predicted"/>
<dbReference type="InterPro" id="IPR049517">
    <property type="entry name" value="ACX-like_C"/>
</dbReference>
<keyword evidence="5" id="KW-1185">Reference proteome</keyword>
<name>A0A8H2PYM2_9MICO</name>
<evidence type="ECO:0000259" key="1">
    <source>
        <dbReference type="Pfam" id="PF01968"/>
    </source>
</evidence>
<gene>
    <name evidence="4" type="ORF">FB472_1466</name>
</gene>
<dbReference type="InterPro" id="IPR002821">
    <property type="entry name" value="Hydantoinase_A"/>
</dbReference>
<dbReference type="EMBL" id="VFRA01000001">
    <property type="protein sequence ID" value="TQO19868.1"/>
    <property type="molecule type" value="Genomic_DNA"/>
</dbReference>
<comment type="caution">
    <text evidence="4">The sequence shown here is derived from an EMBL/GenBank/DDBJ whole genome shotgun (WGS) entry which is preliminary data.</text>
</comment>
<evidence type="ECO:0000313" key="5">
    <source>
        <dbReference type="Proteomes" id="UP000316560"/>
    </source>
</evidence>
<accession>A0A8H2PYM2</accession>
<dbReference type="GO" id="GO:0005829">
    <property type="term" value="C:cytosol"/>
    <property type="evidence" value="ECO:0007669"/>
    <property type="project" value="TreeGrafter"/>
</dbReference>
<dbReference type="PANTHER" id="PTHR11365:SF23">
    <property type="entry name" value="HYPOTHETICAL 5-OXOPROLINASE (EUROFUNG)-RELATED"/>
    <property type="match status" value="1"/>
</dbReference>
<protein>
    <submittedName>
        <fullName evidence="4">N-methylhydantoinase A</fullName>
    </submittedName>
</protein>
<dbReference type="Pfam" id="PF19278">
    <property type="entry name" value="Hydant_A_C"/>
    <property type="match status" value="1"/>
</dbReference>
<feature type="domain" description="Acetophenone carboxylase-like C-terminal" evidence="3">
    <location>
        <begin position="499"/>
        <end position="661"/>
    </location>
</feature>
<dbReference type="GO" id="GO:0006749">
    <property type="term" value="P:glutathione metabolic process"/>
    <property type="evidence" value="ECO:0007669"/>
    <property type="project" value="TreeGrafter"/>
</dbReference>
<evidence type="ECO:0000259" key="2">
    <source>
        <dbReference type="Pfam" id="PF05378"/>
    </source>
</evidence>
<dbReference type="Pfam" id="PF05378">
    <property type="entry name" value="Hydant_A_N"/>
    <property type="match status" value="1"/>
</dbReference>
<dbReference type="InterPro" id="IPR043129">
    <property type="entry name" value="ATPase_NBD"/>
</dbReference>
<dbReference type="InterPro" id="IPR008040">
    <property type="entry name" value="Hydant_A_N"/>
</dbReference>
<dbReference type="SUPFAM" id="SSF53067">
    <property type="entry name" value="Actin-like ATPase domain"/>
    <property type="match status" value="1"/>
</dbReference>
<evidence type="ECO:0000259" key="3">
    <source>
        <dbReference type="Pfam" id="PF19278"/>
    </source>
</evidence>
<organism evidence="4 5">
    <name type="scientific">Rhodoglobus vestalii</name>
    <dbReference type="NCBI Taxonomy" id="193384"/>
    <lineage>
        <taxon>Bacteria</taxon>
        <taxon>Bacillati</taxon>
        <taxon>Actinomycetota</taxon>
        <taxon>Actinomycetes</taxon>
        <taxon>Micrococcales</taxon>
        <taxon>Microbacteriaceae</taxon>
        <taxon>Rhodoglobus</taxon>
    </lineage>
</organism>
<dbReference type="Pfam" id="PF01968">
    <property type="entry name" value="Hydantoinase_A"/>
    <property type="match status" value="1"/>
</dbReference>
<dbReference type="AlphaFoldDB" id="A0A8H2PYM2"/>
<dbReference type="Proteomes" id="UP000316560">
    <property type="component" value="Unassembled WGS sequence"/>
</dbReference>
<feature type="domain" description="Hydantoinase A/oxoprolinase" evidence="1">
    <location>
        <begin position="197"/>
        <end position="482"/>
    </location>
</feature>